<evidence type="ECO:0000313" key="2">
    <source>
        <dbReference type="Proteomes" id="UP000784294"/>
    </source>
</evidence>
<keyword evidence="2" id="KW-1185">Reference proteome</keyword>
<protein>
    <submittedName>
        <fullName evidence="1">Uncharacterized protein</fullName>
    </submittedName>
</protein>
<proteinExistence type="predicted"/>
<name>A0A448WMP6_9PLAT</name>
<comment type="caution">
    <text evidence="1">The sequence shown here is derived from an EMBL/GenBank/DDBJ whole genome shotgun (WGS) entry which is preliminary data.</text>
</comment>
<evidence type="ECO:0000313" key="1">
    <source>
        <dbReference type="EMBL" id="VEL15579.1"/>
    </source>
</evidence>
<accession>A0A448WMP6</accession>
<dbReference type="AlphaFoldDB" id="A0A448WMP6"/>
<gene>
    <name evidence="1" type="ORF">PXEA_LOCUS9019</name>
</gene>
<organism evidence="1 2">
    <name type="scientific">Protopolystoma xenopodis</name>
    <dbReference type="NCBI Taxonomy" id="117903"/>
    <lineage>
        <taxon>Eukaryota</taxon>
        <taxon>Metazoa</taxon>
        <taxon>Spiralia</taxon>
        <taxon>Lophotrochozoa</taxon>
        <taxon>Platyhelminthes</taxon>
        <taxon>Monogenea</taxon>
        <taxon>Polyopisthocotylea</taxon>
        <taxon>Polystomatidea</taxon>
        <taxon>Polystomatidae</taxon>
        <taxon>Protopolystoma</taxon>
    </lineage>
</organism>
<dbReference type="Proteomes" id="UP000784294">
    <property type="component" value="Unassembled WGS sequence"/>
</dbReference>
<sequence length="93" mass="9837">MPTHSYPQPRPYGLLAVLDLMTYLASHLVPRGGNFSGSGPGDAMVSIALNLLTIALETGADAIPSSPELLGLVRADMTKHLMLVRNLSDEAAH</sequence>
<reference evidence="1" key="1">
    <citation type="submission" date="2018-11" db="EMBL/GenBank/DDBJ databases">
        <authorList>
            <consortium name="Pathogen Informatics"/>
        </authorList>
    </citation>
    <scope>NUCLEOTIDE SEQUENCE</scope>
</reference>
<dbReference type="EMBL" id="CAAALY010025099">
    <property type="protein sequence ID" value="VEL15579.1"/>
    <property type="molecule type" value="Genomic_DNA"/>
</dbReference>